<sequence length="52" mass="5782">GDIYFVTRINALYHISVYGTIIIITAKSSQEVSNEVLKLRCLLAQVLIKSSV</sequence>
<feature type="non-terminal residue" evidence="1">
    <location>
        <position position="52"/>
    </location>
</feature>
<evidence type="ECO:0000313" key="1">
    <source>
        <dbReference type="EMBL" id="KAL0842368.1"/>
    </source>
</evidence>
<reference evidence="1 2" key="1">
    <citation type="submission" date="2024-06" db="EMBL/GenBank/DDBJ databases">
        <title>A chromosome-level genome assembly of beet webworm, Loxostege sticticalis.</title>
        <authorList>
            <person name="Zhang Y."/>
        </authorList>
    </citation>
    <scope>NUCLEOTIDE SEQUENCE [LARGE SCALE GENOMIC DNA]</scope>
    <source>
        <strain evidence="1">AQ028</strain>
        <tissue evidence="1">Male pupae</tissue>
    </source>
</reference>
<dbReference type="AlphaFoldDB" id="A0ABD0TH60"/>
<organism evidence="1 2">
    <name type="scientific">Loxostege sticticalis</name>
    <name type="common">Beet webworm moth</name>
    <dbReference type="NCBI Taxonomy" id="481309"/>
    <lineage>
        <taxon>Eukaryota</taxon>
        <taxon>Metazoa</taxon>
        <taxon>Ecdysozoa</taxon>
        <taxon>Arthropoda</taxon>
        <taxon>Hexapoda</taxon>
        <taxon>Insecta</taxon>
        <taxon>Pterygota</taxon>
        <taxon>Neoptera</taxon>
        <taxon>Endopterygota</taxon>
        <taxon>Lepidoptera</taxon>
        <taxon>Glossata</taxon>
        <taxon>Ditrysia</taxon>
        <taxon>Pyraloidea</taxon>
        <taxon>Crambidae</taxon>
        <taxon>Pyraustinae</taxon>
        <taxon>Loxostege</taxon>
    </lineage>
</organism>
<evidence type="ECO:0000313" key="2">
    <source>
        <dbReference type="Proteomes" id="UP001549921"/>
    </source>
</evidence>
<gene>
    <name evidence="1" type="ORF">ABMA28_014489</name>
</gene>
<dbReference type="Proteomes" id="UP001549921">
    <property type="component" value="Unassembled WGS sequence"/>
</dbReference>
<accession>A0ABD0TH60</accession>
<dbReference type="EMBL" id="JBEDNZ010000005">
    <property type="protein sequence ID" value="KAL0842368.1"/>
    <property type="molecule type" value="Genomic_DNA"/>
</dbReference>
<protein>
    <submittedName>
        <fullName evidence="1">Uncharacterized protein</fullName>
    </submittedName>
</protein>
<feature type="non-terminal residue" evidence="1">
    <location>
        <position position="1"/>
    </location>
</feature>
<comment type="caution">
    <text evidence="1">The sequence shown here is derived from an EMBL/GenBank/DDBJ whole genome shotgun (WGS) entry which is preliminary data.</text>
</comment>
<proteinExistence type="predicted"/>
<name>A0ABD0TH60_LOXSC</name>